<organism evidence="1 2">
    <name type="scientific">Candidatus Electrothrix aarhusensis</name>
    <dbReference type="NCBI Taxonomy" id="1859131"/>
    <lineage>
        <taxon>Bacteria</taxon>
        <taxon>Pseudomonadati</taxon>
        <taxon>Thermodesulfobacteriota</taxon>
        <taxon>Desulfobulbia</taxon>
        <taxon>Desulfobulbales</taxon>
        <taxon>Desulfobulbaceae</taxon>
        <taxon>Candidatus Electrothrix</taxon>
    </lineage>
</organism>
<keyword evidence="2" id="KW-1185">Reference proteome</keyword>
<dbReference type="Proteomes" id="UP000287853">
    <property type="component" value="Unassembled WGS sequence"/>
</dbReference>
<gene>
    <name evidence="1" type="ORF">H206_00536</name>
</gene>
<sequence length="225" mass="25306">MKEEKVTKLNMDAVLTDDELVKKLAAKVLDMIRQKPDSGVVCQGYYCDMDKEVPIKEIWANKLNTLDMKIEEGLAESAADEYPLNADELDQVVTEIKTSDAYAEKLSGNDLSQAVGKVLADNEMMRRKGGLMSKKNYNLEYNRPVPDCRVDGLCRVDKRHIFPCRVEGPNNPIYEYCTGGHGLKEIDPQERITRPELIRIVEAIVPKAVADVLNQAGALSRTTYR</sequence>
<protein>
    <submittedName>
        <fullName evidence="1">Uncharacterized protein</fullName>
    </submittedName>
</protein>
<proteinExistence type="predicted"/>
<evidence type="ECO:0000313" key="2">
    <source>
        <dbReference type="Proteomes" id="UP000287853"/>
    </source>
</evidence>
<reference evidence="1 2" key="1">
    <citation type="submission" date="2017-01" db="EMBL/GenBank/DDBJ databases">
        <title>The cable genome- insights into the physiology and evolution of filamentous bacteria capable of sulfide oxidation via long distance electron transfer.</title>
        <authorList>
            <person name="Schreiber L."/>
            <person name="Bjerg J.T."/>
            <person name="Boggild A."/>
            <person name="Van De Vossenberg J."/>
            <person name="Meysman F."/>
            <person name="Nielsen L.P."/>
            <person name="Schramm A."/>
            <person name="Kjeldsen K.U."/>
        </authorList>
    </citation>
    <scope>NUCLEOTIDE SEQUENCE [LARGE SCALE GENOMIC DNA]</scope>
    <source>
        <strain evidence="1">MCF</strain>
    </source>
</reference>
<dbReference type="EMBL" id="MTKO01000034">
    <property type="protein sequence ID" value="RWX47456.1"/>
    <property type="molecule type" value="Genomic_DNA"/>
</dbReference>
<accession>A0A3S3QH87</accession>
<dbReference type="AlphaFoldDB" id="A0A3S3QH87"/>
<comment type="caution">
    <text evidence="1">The sequence shown here is derived from an EMBL/GenBank/DDBJ whole genome shotgun (WGS) entry which is preliminary data.</text>
</comment>
<evidence type="ECO:0000313" key="1">
    <source>
        <dbReference type="EMBL" id="RWX47456.1"/>
    </source>
</evidence>
<name>A0A3S3QH87_9BACT</name>